<evidence type="ECO:0000313" key="1">
    <source>
        <dbReference type="EMBL" id="KAJ8707278.1"/>
    </source>
</evidence>
<protein>
    <submittedName>
        <fullName evidence="1">Uncharacterized protein</fullName>
    </submittedName>
</protein>
<proteinExistence type="predicted"/>
<keyword evidence="2" id="KW-1185">Reference proteome</keyword>
<evidence type="ECO:0000313" key="2">
    <source>
        <dbReference type="Proteomes" id="UP001231649"/>
    </source>
</evidence>
<reference evidence="1" key="1">
    <citation type="submission" date="2023-03" db="EMBL/GenBank/DDBJ databases">
        <title>Chromosome-level genomes of two armyworms, Mythimna separata and Mythimna loreyi, provide insights into the biosynthesis and reception of sex pheromones.</title>
        <authorList>
            <person name="Zhao H."/>
        </authorList>
    </citation>
    <scope>NUCLEOTIDE SEQUENCE</scope>
    <source>
        <strain evidence="1">BeijingLab</strain>
    </source>
</reference>
<accession>A0ACC2Q8C3</accession>
<sequence>MQADAVSDDTAGLSKRTKSTVLEEENVTKVDDTPELSKRTEALARENTALSDIEDVVTMLDKQDDLEDAVTLSAIESEFFTSVTIRENVRRALSATRSPTTTSPTTKATTKASSRTTTTAPTTTTVASTSQPGSLVYDLKRLKTTTTSKPSHKEKNSSGFDRERHRRLFKISSLLQNRFKSMMKNLTANTKHSTTATVLNVTALTSKYISRRTCILSTESLCVPVNVSVAASRSSAETTLEENADENEGFKVTFIPEYTISPDGQRESGTRLPPGRQQAQSSGHYPLEAPPHGTVHHHYHHYTTPHDAEDQGSREEYSPPPTYPHHTVPSEPQGGYGYEEPYTPAPEHRQHTSHRGKGKCKLPVHQEIQDTVVYREPDTYDDQLYYEHDALTMPPTPTVPTEHCDYKREVPLNTYTAKDVAALEVIVDLMKNTLNFEDSMPYRSHTLFEPFTSRPGNTNSSTNAIQVHIAIPFNFQNGKKRSPSALNPVRVRKVFCAKMSTPVDLEYQVHSFEGTIRPTSTRMSKSSNFTEDAFSPGMYLLIDNPKNGYGLKPILGQINLADLKSRQVAAGTTVSMSEAKPTENREETTSLKSLAKVTLSKDFVAAVNQQLIEMYENMSRVNKDVNRRPARSVWNSRKLNERKKGRKRSAEKYIVKRGIDWEAIKHFFGHDRVCNCKCKSNTAMCRACAASDAVIDELIFEFDNIGRYMADHCTEIQTFFWMNPIGGQKLRESVNKIDKSLTDYYKRVKGKCQGRLCNSFNKYFDKRRLTKTYKIKKEDSMSRLMNDLAVLAEDLNRTVSLKVCYNDKLKESGDKFIQLMNNCVMKKYSKRSTPTTTSTTKLVKSVYSLDNINVNIFCNPEPSPVDEQMFTVAITGVQENPQRMTDRLVDFDMEEVKESPPPKHKKRKGFKNLFPRKNKKSKLLSYFDFNKKSKANYKRQVDNQAATPLISDGGGAFWYDYLKAGTNEPRLVRNSVNDSPPNIEIAVVQKSETKKNAVTETPKTNLVSNTIYMTLVTNAERNQRDIETTTTDTLSQNINQMLQLFGSLQDIEAMNNNSSNRSVKSSKKVSNKEKSEKENKPKKPSLISKVKQKMSWSKNKTTTSSSNQKAGKSTLNKKLKELKNIEHEIESESKSSTSKHAVQNSKKDVLKETKSIIVNTTEPIKVNVTTFIPPSSITSTTTKAIYSSETANITNVVRTTTMALKKEEQSETTSIVTESTTNLGFINKLKAATKLYLKGDKFKTTEFKTETPTTTVNVTDLLLPLSSGVIDIVTDVNNKVMDYVIEETTQNASNEQNVTQNPTIVIINEYGNKVNSDTIGDKEEFKNLLLSIIQFETNSLNDEWERVAYAGDRSKNENDVKRSIVGKPHVATINPPVTLTATPNLQTVSMYEESLPDYDMSTTQQPEGILDKIVSKMGIKVIRNKKKVVKKASIRQVRKDRKNNIIRNRRLRINSYRSDTASPSREARDSRRPAKSNKICDLQATYEHLKKLQRTIPPKAFEMVAKNITCYRYRNADPIFVIPYKRKGKRWDWIRNKRSLKLHFYEKDENNFYDEPFTVNFEDDFNDSFERFAKGDDGIYKIVTRKKRAANLEALERGLRNIPNLTPGEDELYVMAGDTVTMDCGLHAPVRTCDGKFIWKTDRSRMLKQDNVYVDDVSLVIKNVEPKNVGTYTCSLDHTVRKNVKLNVLTIPAFDVVFLPVYKTQDNCSYDDLKAIQRLGSLMANEIRCGRSCAVRIDEPVCQKDKGTNSTLVRVAAVISVTPRALNCSLDCKRDIVSSLVMLCATNTAVLSSIKVLVSKDGVNETLTPWKNLVRPVVTHTLRKKDTNGHHEYHKLISLLAPGKVDVVLICPAGYYLLPKYKLCSSCPPNTSSKTGDNTCRSCPRGTRAEPGAAKCHLVQTHPRRYDWWWYPPCGYMVACCGVLFGCTTCVLLSLIVHVLSRDAELKEQESADREGQKTPQTMRRVTVAYAHVPGTRPLSPSRVILPRFFRPSPASSRATDSQETKFELWKEKNIPPPLPPIDFDP</sequence>
<gene>
    <name evidence="1" type="ORF">PYW08_011412</name>
</gene>
<dbReference type="Proteomes" id="UP001231649">
    <property type="component" value="Chromosome 29"/>
</dbReference>
<dbReference type="EMBL" id="CM056805">
    <property type="protein sequence ID" value="KAJ8707278.1"/>
    <property type="molecule type" value="Genomic_DNA"/>
</dbReference>
<comment type="caution">
    <text evidence="1">The sequence shown here is derived from an EMBL/GenBank/DDBJ whole genome shotgun (WGS) entry which is preliminary data.</text>
</comment>
<organism evidence="1 2">
    <name type="scientific">Mythimna loreyi</name>
    <dbReference type="NCBI Taxonomy" id="667449"/>
    <lineage>
        <taxon>Eukaryota</taxon>
        <taxon>Metazoa</taxon>
        <taxon>Ecdysozoa</taxon>
        <taxon>Arthropoda</taxon>
        <taxon>Hexapoda</taxon>
        <taxon>Insecta</taxon>
        <taxon>Pterygota</taxon>
        <taxon>Neoptera</taxon>
        <taxon>Endopterygota</taxon>
        <taxon>Lepidoptera</taxon>
        <taxon>Glossata</taxon>
        <taxon>Ditrysia</taxon>
        <taxon>Noctuoidea</taxon>
        <taxon>Noctuidae</taxon>
        <taxon>Noctuinae</taxon>
        <taxon>Hadenini</taxon>
        <taxon>Mythimna</taxon>
    </lineage>
</organism>
<name>A0ACC2Q8C3_9NEOP</name>